<sequence>MKNVFIVAGLAIFLSMGIIHHIPCAEAKEKVLRIGMAKEPAKLNPVFIPGIYGEAVAGNIFDTLVSYKENASMPTPLLASKWEISEDGKEYTFHLREDVKFHNNEKLTAKDVKFTLEAIMDTANASPSKEFFEPVERIETDGDFIIKLHLKNPYAPLMLALGSHTAGIMPADHVKQVGMDAFDSHPVGTGPFIFVEWLPDERIVLKKNPGYFLAEPAIDKVIFRPIPKPEVMAAEIESGGIDIAQNLLPQDISRLEKEGNLNVMTIAGLGNSYLGFSYKKAPFSDPRFRKAVYHAVPFDAAIKGIWKGVGERSYSWIPDGVFPFDTEYMKSRALPHDKEKAEEYFNELKKEGILQDGFEFSIYTSQNPHRVKIATVVATELRKYGLKAKVESLEWGTLFPILKNDSGCYIMGWGSVPDPDRWTYKIFHSGSTMNFSKYELPEIDEALDLGRSLVSSKQRGEQYIKVMRKALGEDYIHIPLVFKSVTVVTGKNIEGFTPSPQDYFHLVTEKRNVTVN</sequence>
<dbReference type="PANTHER" id="PTHR30290:SF9">
    <property type="entry name" value="OLIGOPEPTIDE-BINDING PROTEIN APPA"/>
    <property type="match status" value="1"/>
</dbReference>
<dbReference type="InterPro" id="IPR030678">
    <property type="entry name" value="Peptide/Ni-bd"/>
</dbReference>
<dbReference type="OrthoDB" id="5469165at2"/>
<evidence type="ECO:0000313" key="6">
    <source>
        <dbReference type="Proteomes" id="UP000191931"/>
    </source>
</evidence>
<dbReference type="Gene3D" id="3.90.76.10">
    <property type="entry name" value="Dipeptide-binding Protein, Domain 1"/>
    <property type="match status" value="1"/>
</dbReference>
<dbReference type="InterPro" id="IPR039424">
    <property type="entry name" value="SBP_5"/>
</dbReference>
<dbReference type="EMBL" id="FWEV01000304">
    <property type="protein sequence ID" value="SLM32216.1"/>
    <property type="molecule type" value="Genomic_DNA"/>
</dbReference>
<protein>
    <submittedName>
        <fullName evidence="5">Extracellular solute-binding protein family 5</fullName>
    </submittedName>
</protein>
<dbReference type="GO" id="GO:0043190">
    <property type="term" value="C:ATP-binding cassette (ABC) transporter complex"/>
    <property type="evidence" value="ECO:0007669"/>
    <property type="project" value="InterPro"/>
</dbReference>
<evidence type="ECO:0000256" key="1">
    <source>
        <dbReference type="ARBA" id="ARBA00005695"/>
    </source>
</evidence>
<evidence type="ECO:0000259" key="4">
    <source>
        <dbReference type="Pfam" id="PF00496"/>
    </source>
</evidence>
<dbReference type="InterPro" id="IPR000914">
    <property type="entry name" value="SBP_5_dom"/>
</dbReference>
<keyword evidence="3" id="KW-0732">Signal</keyword>
<accession>A0A1W1HID8</accession>
<evidence type="ECO:0000256" key="3">
    <source>
        <dbReference type="ARBA" id="ARBA00022729"/>
    </source>
</evidence>
<organism evidence="5 6">
    <name type="scientific">Desulfamplus magnetovallimortis</name>
    <dbReference type="NCBI Taxonomy" id="1246637"/>
    <lineage>
        <taxon>Bacteria</taxon>
        <taxon>Pseudomonadati</taxon>
        <taxon>Thermodesulfobacteriota</taxon>
        <taxon>Desulfobacteria</taxon>
        <taxon>Desulfobacterales</taxon>
        <taxon>Desulfobacteraceae</taxon>
        <taxon>Desulfamplus</taxon>
    </lineage>
</organism>
<evidence type="ECO:0000313" key="5">
    <source>
        <dbReference type="EMBL" id="SLM32216.1"/>
    </source>
</evidence>
<dbReference type="CDD" id="cd00995">
    <property type="entry name" value="PBP2_NikA_DppA_OppA_like"/>
    <property type="match status" value="1"/>
</dbReference>
<dbReference type="Pfam" id="PF00496">
    <property type="entry name" value="SBP_bac_5"/>
    <property type="match status" value="1"/>
</dbReference>
<keyword evidence="6" id="KW-1185">Reference proteome</keyword>
<dbReference type="AlphaFoldDB" id="A0A1W1HID8"/>
<comment type="similarity">
    <text evidence="1">Belongs to the bacterial solute-binding protein 5 family.</text>
</comment>
<dbReference type="PROSITE" id="PS01040">
    <property type="entry name" value="SBP_BACTERIAL_5"/>
    <property type="match status" value="1"/>
</dbReference>
<dbReference type="PIRSF" id="PIRSF002741">
    <property type="entry name" value="MppA"/>
    <property type="match status" value="1"/>
</dbReference>
<dbReference type="PANTHER" id="PTHR30290">
    <property type="entry name" value="PERIPLASMIC BINDING COMPONENT OF ABC TRANSPORTER"/>
    <property type="match status" value="1"/>
</dbReference>
<gene>
    <name evidence="5" type="ORF">MTBBW1_600046</name>
</gene>
<proteinExistence type="inferred from homology"/>
<dbReference type="STRING" id="1246637.MTBBW1_600046"/>
<dbReference type="Proteomes" id="UP000191931">
    <property type="component" value="Unassembled WGS sequence"/>
</dbReference>
<reference evidence="5 6" key="1">
    <citation type="submission" date="2017-03" db="EMBL/GenBank/DDBJ databases">
        <authorList>
            <person name="Afonso C.L."/>
            <person name="Miller P.J."/>
            <person name="Scott M.A."/>
            <person name="Spackman E."/>
            <person name="Goraichik I."/>
            <person name="Dimitrov K.M."/>
            <person name="Suarez D.L."/>
            <person name="Swayne D.E."/>
        </authorList>
    </citation>
    <scope>NUCLEOTIDE SEQUENCE [LARGE SCALE GENOMIC DNA]</scope>
    <source>
        <strain evidence="5">PRJEB14757</strain>
    </source>
</reference>
<dbReference type="GO" id="GO:0015833">
    <property type="term" value="P:peptide transport"/>
    <property type="evidence" value="ECO:0007669"/>
    <property type="project" value="TreeGrafter"/>
</dbReference>
<dbReference type="RefSeq" id="WP_080801653.1">
    <property type="nucleotide sequence ID" value="NZ_LT828542.1"/>
</dbReference>
<evidence type="ECO:0000256" key="2">
    <source>
        <dbReference type="ARBA" id="ARBA00022448"/>
    </source>
</evidence>
<dbReference type="SUPFAM" id="SSF53850">
    <property type="entry name" value="Periplasmic binding protein-like II"/>
    <property type="match status" value="1"/>
</dbReference>
<dbReference type="Gene3D" id="3.40.190.10">
    <property type="entry name" value="Periplasmic binding protein-like II"/>
    <property type="match status" value="1"/>
</dbReference>
<dbReference type="GO" id="GO:1904680">
    <property type="term" value="F:peptide transmembrane transporter activity"/>
    <property type="evidence" value="ECO:0007669"/>
    <property type="project" value="TreeGrafter"/>
</dbReference>
<name>A0A1W1HID8_9BACT</name>
<dbReference type="InterPro" id="IPR023765">
    <property type="entry name" value="SBP_5_CS"/>
</dbReference>
<dbReference type="GO" id="GO:0030288">
    <property type="term" value="C:outer membrane-bounded periplasmic space"/>
    <property type="evidence" value="ECO:0007669"/>
    <property type="project" value="UniProtKB-ARBA"/>
</dbReference>
<keyword evidence="2" id="KW-0813">Transport</keyword>
<dbReference type="Gene3D" id="3.10.105.10">
    <property type="entry name" value="Dipeptide-binding Protein, Domain 3"/>
    <property type="match status" value="1"/>
</dbReference>
<feature type="domain" description="Solute-binding protein family 5" evidence="4">
    <location>
        <begin position="74"/>
        <end position="431"/>
    </location>
</feature>